<dbReference type="CDD" id="cd00158">
    <property type="entry name" value="RHOD"/>
    <property type="match status" value="1"/>
</dbReference>
<dbReference type="NCBIfam" id="NF004281">
    <property type="entry name" value="PRK05690.1"/>
    <property type="match status" value="1"/>
</dbReference>
<dbReference type="EMBL" id="MRDE01000021">
    <property type="protein sequence ID" value="OMH26661.1"/>
    <property type="molecule type" value="Genomic_DNA"/>
</dbReference>
<comment type="caution">
    <text evidence="5">The sequence shown here is derived from an EMBL/GenBank/DDBJ whole genome shotgun (WGS) entry which is preliminary data.</text>
</comment>
<dbReference type="GO" id="GO:0004792">
    <property type="term" value="F:thiosulfate-cyanide sulfurtransferase activity"/>
    <property type="evidence" value="ECO:0007669"/>
    <property type="project" value="TreeGrafter"/>
</dbReference>
<evidence type="ECO:0000256" key="3">
    <source>
        <dbReference type="ARBA" id="ARBA00022840"/>
    </source>
</evidence>
<evidence type="ECO:0000256" key="1">
    <source>
        <dbReference type="ARBA" id="ARBA00022679"/>
    </source>
</evidence>
<dbReference type="GO" id="GO:0005829">
    <property type="term" value="C:cytosol"/>
    <property type="evidence" value="ECO:0007669"/>
    <property type="project" value="TreeGrafter"/>
</dbReference>
<dbReference type="AlphaFoldDB" id="A0A1R1LGJ1"/>
<proteinExistence type="predicted"/>
<evidence type="ECO:0000259" key="4">
    <source>
        <dbReference type="PROSITE" id="PS50206"/>
    </source>
</evidence>
<organism evidence="5 6">
    <name type="scientific">Tersicoccus phoenicis</name>
    <dbReference type="NCBI Taxonomy" id="554083"/>
    <lineage>
        <taxon>Bacteria</taxon>
        <taxon>Bacillati</taxon>
        <taxon>Actinomycetota</taxon>
        <taxon>Actinomycetes</taxon>
        <taxon>Micrococcales</taxon>
        <taxon>Micrococcaceae</taxon>
        <taxon>Tersicoccus</taxon>
    </lineage>
</organism>
<feature type="domain" description="Rhodanese" evidence="4">
    <location>
        <begin position="296"/>
        <end position="384"/>
    </location>
</feature>
<dbReference type="Pfam" id="PF00899">
    <property type="entry name" value="ThiF"/>
    <property type="match status" value="1"/>
</dbReference>
<dbReference type="GO" id="GO:0016779">
    <property type="term" value="F:nucleotidyltransferase activity"/>
    <property type="evidence" value="ECO:0007669"/>
    <property type="project" value="UniProtKB-KW"/>
</dbReference>
<dbReference type="PANTHER" id="PTHR10953:SF102">
    <property type="entry name" value="ADENYLYLTRANSFERASE AND SULFURTRANSFERASE MOCS3"/>
    <property type="match status" value="1"/>
</dbReference>
<evidence type="ECO:0000313" key="6">
    <source>
        <dbReference type="Proteomes" id="UP000187085"/>
    </source>
</evidence>
<dbReference type="GO" id="GO:0005524">
    <property type="term" value="F:ATP binding"/>
    <property type="evidence" value="ECO:0007669"/>
    <property type="project" value="UniProtKB-KW"/>
</dbReference>
<dbReference type="PANTHER" id="PTHR10953">
    <property type="entry name" value="UBIQUITIN-ACTIVATING ENZYME E1"/>
    <property type="match status" value="1"/>
</dbReference>
<keyword evidence="2" id="KW-0547">Nucleotide-binding</keyword>
<dbReference type="STRING" id="554083.BKD30_04520"/>
<dbReference type="InterPro" id="IPR045886">
    <property type="entry name" value="ThiF/MoeB/HesA"/>
</dbReference>
<dbReference type="OrthoDB" id="9804286at2"/>
<dbReference type="InterPro" id="IPR036873">
    <property type="entry name" value="Rhodanese-like_dom_sf"/>
</dbReference>
<protein>
    <submittedName>
        <fullName evidence="5">Adenylyltransferase/sulfurtransferase MoeZ</fullName>
    </submittedName>
</protein>
<dbReference type="CDD" id="cd00757">
    <property type="entry name" value="ThiF_MoeB_HesA_family"/>
    <property type="match status" value="1"/>
</dbReference>
<dbReference type="RefSeq" id="WP_076702658.1">
    <property type="nucleotide sequence ID" value="NZ_MRDE01000021.1"/>
</dbReference>
<dbReference type="GO" id="GO:0008146">
    <property type="term" value="F:sulfotransferase activity"/>
    <property type="evidence" value="ECO:0007669"/>
    <property type="project" value="TreeGrafter"/>
</dbReference>
<evidence type="ECO:0000313" key="5">
    <source>
        <dbReference type="EMBL" id="OMH26661.1"/>
    </source>
</evidence>
<keyword evidence="3" id="KW-0067">ATP-binding</keyword>
<keyword evidence="5" id="KW-0548">Nucleotidyltransferase</keyword>
<dbReference type="Proteomes" id="UP000187085">
    <property type="component" value="Unassembled WGS sequence"/>
</dbReference>
<dbReference type="FunFam" id="3.40.50.720:FF:000033">
    <property type="entry name" value="Adenylyltransferase and sulfurtransferase MOCS3"/>
    <property type="match status" value="1"/>
</dbReference>
<name>A0A1R1LGJ1_9MICC</name>
<gene>
    <name evidence="5" type="ORF">BKD30_04520</name>
</gene>
<evidence type="ECO:0000256" key="2">
    <source>
        <dbReference type="ARBA" id="ARBA00022741"/>
    </source>
</evidence>
<dbReference type="InterPro" id="IPR035985">
    <property type="entry name" value="Ubiquitin-activating_enz"/>
</dbReference>
<dbReference type="Gene3D" id="3.40.50.720">
    <property type="entry name" value="NAD(P)-binding Rossmann-like Domain"/>
    <property type="match status" value="1"/>
</dbReference>
<keyword evidence="1 5" id="KW-0808">Transferase</keyword>
<keyword evidence="6" id="KW-1185">Reference proteome</keyword>
<accession>A0A1R1LGJ1</accession>
<dbReference type="InterPro" id="IPR000594">
    <property type="entry name" value="ThiF_NAD_FAD-bd"/>
</dbReference>
<dbReference type="SMART" id="SM00450">
    <property type="entry name" value="RHOD"/>
    <property type="match status" value="1"/>
</dbReference>
<dbReference type="Gene3D" id="3.40.250.10">
    <property type="entry name" value="Rhodanese-like domain"/>
    <property type="match status" value="1"/>
</dbReference>
<sequence>MTGLPPLVAPGEPLTRAETERYARQLILPGIGSEGQRRLKNARVLVVGAGGLGSPVLLYLAAAGVGTIGVIDDDVVEPSNLQRQVIHHVDDVGRAKVDSAAASVLALNPLVTVVPHRERLTSTNAVDLIAGYDLVVDGADNFGTRYLVSDAAELTGRPVVWGSILRFDGQVSVFWAEHGPTYRDLFPEPPAPGTVPDCATAGVFGALCAAIGSMLATEAIKLITGTGTTLLGRVLVFDALTAAWRELPLAPDPDRAPVTSVEDASVACAVPPPGTDVVPAVSATELAALLVDRAAGRTDFALIDVREPAEAEIVAIDGARLIPMDDMLSGRVPVDPRRPVVLHCKGGTRSAAVARHLIAAGHCDVRHLDGGILAWVHDVEPDRPTY</sequence>
<dbReference type="SUPFAM" id="SSF69572">
    <property type="entry name" value="Activating enzymes of the ubiquitin-like proteins"/>
    <property type="match status" value="1"/>
</dbReference>
<dbReference type="Pfam" id="PF00581">
    <property type="entry name" value="Rhodanese"/>
    <property type="match status" value="1"/>
</dbReference>
<reference evidence="5 6" key="1">
    <citation type="submission" date="2016-12" db="EMBL/GenBank/DDBJ databases">
        <title>Draft genome of Tersicoccus phoenicis 1P05MA.</title>
        <authorList>
            <person name="Nakajima Y."/>
            <person name="Yoshizawa S."/>
            <person name="Nakamura K."/>
            <person name="Ogura Y."/>
            <person name="Hayashi T."/>
            <person name="Kogure K."/>
        </authorList>
    </citation>
    <scope>NUCLEOTIDE SEQUENCE [LARGE SCALE GENOMIC DNA]</scope>
    <source>
        <strain evidence="5 6">1p05MA</strain>
    </source>
</reference>
<dbReference type="InterPro" id="IPR001763">
    <property type="entry name" value="Rhodanese-like_dom"/>
</dbReference>
<dbReference type="GO" id="GO:0008641">
    <property type="term" value="F:ubiquitin-like modifier activating enzyme activity"/>
    <property type="evidence" value="ECO:0007669"/>
    <property type="project" value="InterPro"/>
</dbReference>
<dbReference type="PROSITE" id="PS50206">
    <property type="entry name" value="RHODANESE_3"/>
    <property type="match status" value="1"/>
</dbReference>